<evidence type="ECO:0000313" key="1">
    <source>
        <dbReference type="EMBL" id="CEM55319.1"/>
    </source>
</evidence>
<proteinExistence type="predicted"/>
<protein>
    <submittedName>
        <fullName evidence="1">Uncharacterized protein</fullName>
    </submittedName>
</protein>
<organism evidence="1">
    <name type="scientific">Chromera velia CCMP2878</name>
    <dbReference type="NCBI Taxonomy" id="1169474"/>
    <lineage>
        <taxon>Eukaryota</taxon>
        <taxon>Sar</taxon>
        <taxon>Alveolata</taxon>
        <taxon>Colpodellida</taxon>
        <taxon>Chromeraceae</taxon>
        <taxon>Chromera</taxon>
    </lineage>
</organism>
<dbReference type="VEuPathDB" id="CryptoDB:Cvel_13457"/>
<accession>A0A0G4IE04</accession>
<dbReference type="AlphaFoldDB" id="A0A0G4IE04"/>
<reference evidence="1" key="1">
    <citation type="submission" date="2014-11" db="EMBL/GenBank/DDBJ databases">
        <authorList>
            <person name="Otto D Thomas"/>
            <person name="Naeem Raeece"/>
        </authorList>
    </citation>
    <scope>NUCLEOTIDE SEQUENCE</scope>
</reference>
<gene>
    <name evidence="1" type="ORF">Cvel_13457</name>
</gene>
<name>A0A0G4IE04_9ALVE</name>
<sequence length="137" mass="14730">MQQASVLITDGNRDQSCLHTLQARAVAHGLAAFLSLDALLVVQVVLWPVVAGRCTGGACDGCLLLEETRDARRACCNSGDRGGRRRGRTSVRLIAWTDRATARWTSPSGSIRCKVWVETRAREELDGRGAGCPVGPL</sequence>
<dbReference type="EMBL" id="CDMZ01005864">
    <property type="protein sequence ID" value="CEM55319.1"/>
    <property type="molecule type" value="Genomic_DNA"/>
</dbReference>